<keyword evidence="5" id="KW-0963">Cytoplasm</keyword>
<dbReference type="OrthoDB" id="10013020at2759"/>
<dbReference type="Proteomes" id="UP000504606">
    <property type="component" value="Unplaced"/>
</dbReference>
<keyword evidence="9" id="KW-0969">Cilium</keyword>
<name>A0A9C6WYP1_FRAOC</name>
<dbReference type="GO" id="GO:0007399">
    <property type="term" value="P:nervous system development"/>
    <property type="evidence" value="ECO:0007669"/>
    <property type="project" value="TreeGrafter"/>
</dbReference>
<dbReference type="GeneID" id="113202853"/>
<evidence type="ECO:0000256" key="4">
    <source>
        <dbReference type="ARBA" id="ARBA00022475"/>
    </source>
</evidence>
<dbReference type="PANTHER" id="PTHR13667:SF5">
    <property type="entry name" value="WD REPEAT-CONTAINING AND PLANAR CELL POLARITY EFFECTOR PROTEIN FRITZ HOMOLOG"/>
    <property type="match status" value="1"/>
</dbReference>
<keyword evidence="14" id="KW-1185">Reference proteome</keyword>
<reference evidence="15" key="1">
    <citation type="submission" date="2025-08" db="UniProtKB">
        <authorList>
            <consortium name="RefSeq"/>
        </authorList>
    </citation>
    <scope>IDENTIFICATION</scope>
    <source>
        <tissue evidence="15">Whole organism</tissue>
    </source>
</reference>
<evidence type="ECO:0000313" key="15">
    <source>
        <dbReference type="RefSeq" id="XP_052121563.1"/>
    </source>
</evidence>
<accession>A0A9C6WYP1</accession>
<evidence type="ECO:0000256" key="1">
    <source>
        <dbReference type="ARBA" id="ARBA00004236"/>
    </source>
</evidence>
<evidence type="ECO:0000256" key="5">
    <source>
        <dbReference type="ARBA" id="ARBA00022490"/>
    </source>
</evidence>
<evidence type="ECO:0000313" key="14">
    <source>
        <dbReference type="Proteomes" id="UP000504606"/>
    </source>
</evidence>
<evidence type="ECO:0000256" key="13">
    <source>
        <dbReference type="SAM" id="MobiDB-lite"/>
    </source>
</evidence>
<dbReference type="KEGG" id="foc:113202853"/>
<dbReference type="SUPFAM" id="SSF50978">
    <property type="entry name" value="WD40 repeat-like"/>
    <property type="match status" value="1"/>
</dbReference>
<dbReference type="RefSeq" id="XP_052121563.1">
    <property type="nucleotide sequence ID" value="XM_052265603.1"/>
</dbReference>
<dbReference type="Pfam" id="PF11768">
    <property type="entry name" value="Frtz"/>
    <property type="match status" value="1"/>
</dbReference>
<keyword evidence="4" id="KW-1003">Cell membrane</keyword>
<evidence type="ECO:0000256" key="6">
    <source>
        <dbReference type="ARBA" id="ARBA00022574"/>
    </source>
</evidence>
<organism evidence="14 15">
    <name type="scientific">Frankliniella occidentalis</name>
    <name type="common">Western flower thrips</name>
    <name type="synonym">Euthrips occidentalis</name>
    <dbReference type="NCBI Taxonomy" id="133901"/>
    <lineage>
        <taxon>Eukaryota</taxon>
        <taxon>Metazoa</taxon>
        <taxon>Ecdysozoa</taxon>
        <taxon>Arthropoda</taxon>
        <taxon>Hexapoda</taxon>
        <taxon>Insecta</taxon>
        <taxon>Pterygota</taxon>
        <taxon>Neoptera</taxon>
        <taxon>Paraneoptera</taxon>
        <taxon>Thysanoptera</taxon>
        <taxon>Terebrantia</taxon>
        <taxon>Thripoidea</taxon>
        <taxon>Thripidae</taxon>
        <taxon>Frankliniella</taxon>
    </lineage>
</organism>
<keyword evidence="11" id="KW-0206">Cytoskeleton</keyword>
<protein>
    <submittedName>
        <fullName evidence="15">WD repeat-containing and planar cell polarity effector protein fritz homolog isoform X1</fullName>
    </submittedName>
</protein>
<evidence type="ECO:0000256" key="11">
    <source>
        <dbReference type="ARBA" id="ARBA00023212"/>
    </source>
</evidence>
<dbReference type="AlphaFoldDB" id="A0A9C6WYP1"/>
<dbReference type="InterPro" id="IPR036322">
    <property type="entry name" value="WD40_repeat_dom_sf"/>
</dbReference>
<comment type="similarity">
    <text evidence="3">Belongs to the WD repeat fritz family.</text>
</comment>
<evidence type="ECO:0000256" key="10">
    <source>
        <dbReference type="ARBA" id="ARBA00023136"/>
    </source>
</evidence>
<evidence type="ECO:0000256" key="12">
    <source>
        <dbReference type="ARBA" id="ARBA00023273"/>
    </source>
</evidence>
<dbReference type="GO" id="GO:0005886">
    <property type="term" value="C:plasma membrane"/>
    <property type="evidence" value="ECO:0007669"/>
    <property type="project" value="UniProtKB-SubCell"/>
</dbReference>
<gene>
    <name evidence="15" type="primary">LOC113202853</name>
</gene>
<feature type="region of interest" description="Disordered" evidence="13">
    <location>
        <begin position="633"/>
        <end position="654"/>
    </location>
</feature>
<evidence type="ECO:0000256" key="8">
    <source>
        <dbReference type="ARBA" id="ARBA00022794"/>
    </source>
</evidence>
<sequence>MTDRGIMLSLLSEVHFWTLRDDISISNSDFGAFRFYDKKNNEDTISFEGKKSYAEKRGHLWVPQNKRPLRLKDNLKELEEHLSQQRVVLCQWRDCSLLQLMFSSGLFVNVAVNVFTGDPLSITFDKFLMGKLLSEYVADVVLTKSHIICSYNDGQLSIVYFSKPTLKRSFPKSFSRLDPRLQIIELAGPAGRRLERKLACNVSGDMFVVWWHSSHDEVYPWSPIVKDEDRANVLVYGVSGLKVELLCHHRSEFELLSVSFSQVHSNVIRSVEQKVSRNGEVTVECSSYQISRGNMQKSSAASIALPTHVCCHSFSPLQDKLLLGCIDGSLVLYDEALGVTHVVKAAFIPSVVSWHPDGGLFVIANERCQLQILDVSLAVLKQQLLSEDVSPGNLLDITPYFRVQPTLQNIKWNKKAETSFYGEKFAMSDCLLLLLFERGPLSALRFVGGGGLFGDIHGSGGFTVDSLVAQYLWSNQVEKAINLLLTLNWDIAGSTCLSSLQRIVNHLFKQPLTPNHEALIQTVLGCFHMPIRPMCPATIDEFKAPVRDLTRRFFHQLLRYKLFEKAFRLAIDLMDCDLFMDIHFSAKHSGKIEIADAALKKAEELDTNSYISSTSGSSHSKCSRSSCSECSESTSMVSDSEDQEADYPRSASENVKQVVPPALDNELKLSHTNPPLPVLVDNSLSTILGSNPNLNIEHSRPMARGVWGGRLYSSRENVKETHPPTKRVPDPITAGFQSPSQSSPNVAFQIEKPKVKFSETVTQITLPDRLHTLPEEEEELQSSIQHPPLVSSKIANHPQNSNSHNFNSQKIDQLSHNSFVHSANSIGIPIVPFSPQIGFSLKRNTVDNHEMVSPNHYFTKSLPQVSVPSTTNPKIGSLGTNLSSIKYGPPAPTLPVSRMHFPGVLKGESNSSGNLSSQFLGFKNELQGGEDSLGTVELSALQPGSRRPLTSSLSSFEKKFNSVSVANETQGANAAENLYFMNYNSTVHDLSEEEESNGAIKIVHFGVV</sequence>
<evidence type="ECO:0000256" key="2">
    <source>
        <dbReference type="ARBA" id="ARBA00004430"/>
    </source>
</evidence>
<dbReference type="GO" id="GO:0045184">
    <property type="term" value="P:establishment of protein localization"/>
    <property type="evidence" value="ECO:0007669"/>
    <property type="project" value="TreeGrafter"/>
</dbReference>
<dbReference type="GO" id="GO:0097541">
    <property type="term" value="C:axonemal basal plate"/>
    <property type="evidence" value="ECO:0007669"/>
    <property type="project" value="TreeGrafter"/>
</dbReference>
<dbReference type="GO" id="GO:0044782">
    <property type="term" value="P:cilium organization"/>
    <property type="evidence" value="ECO:0007669"/>
    <property type="project" value="TreeGrafter"/>
</dbReference>
<keyword evidence="10" id="KW-0472">Membrane</keyword>
<evidence type="ECO:0000256" key="7">
    <source>
        <dbReference type="ARBA" id="ARBA00022737"/>
    </source>
</evidence>
<keyword evidence="8" id="KW-0970">Cilium biogenesis/degradation</keyword>
<keyword evidence="12" id="KW-0966">Cell projection</keyword>
<keyword evidence="6" id="KW-0853">WD repeat</keyword>
<evidence type="ECO:0000256" key="3">
    <source>
        <dbReference type="ARBA" id="ARBA00006059"/>
    </source>
</evidence>
<evidence type="ECO:0000256" key="9">
    <source>
        <dbReference type="ARBA" id="ARBA00023069"/>
    </source>
</evidence>
<proteinExistence type="inferred from homology"/>
<keyword evidence="7" id="KW-0677">Repeat</keyword>
<dbReference type="PANTHER" id="PTHR13667">
    <property type="entry name" value="HOMOLOC-13"/>
    <property type="match status" value="1"/>
</dbReference>
<dbReference type="InterPro" id="IPR024511">
    <property type="entry name" value="Frtz"/>
</dbReference>
<dbReference type="CTD" id="33349"/>
<comment type="subcellular location">
    <subcellularLocation>
        <location evidence="1">Cell membrane</location>
    </subcellularLocation>
    <subcellularLocation>
        <location evidence="2">Cytoplasm</location>
        <location evidence="2">Cytoskeleton</location>
        <location evidence="2">Cilium axoneme</location>
    </subcellularLocation>
</comment>